<evidence type="ECO:0000259" key="14">
    <source>
        <dbReference type="PROSITE" id="PS50011"/>
    </source>
</evidence>
<dbReference type="HOGENOM" id="CLU_000288_181_1_1"/>
<dbReference type="FunCoup" id="A0A067N4S8">
    <property type="interactions" value="686"/>
</dbReference>
<dbReference type="PROSITE" id="PS50011">
    <property type="entry name" value="PROTEIN_KINASE_DOM"/>
    <property type="match status" value="1"/>
</dbReference>
<evidence type="ECO:0000256" key="4">
    <source>
        <dbReference type="ARBA" id="ARBA00022679"/>
    </source>
</evidence>
<dbReference type="InterPro" id="IPR000719">
    <property type="entry name" value="Prot_kinase_dom"/>
</dbReference>
<feature type="domain" description="Protein kinase" evidence="14">
    <location>
        <begin position="16"/>
        <end position="322"/>
    </location>
</feature>
<dbReference type="Proteomes" id="UP000027195">
    <property type="component" value="Unassembled WGS sequence"/>
</dbReference>
<comment type="catalytic activity">
    <reaction evidence="11">
        <text>[DNA-directed RNA polymerase] + ATP = phospho-[DNA-directed RNA polymerase] + ADP + H(+)</text>
        <dbReference type="Rhea" id="RHEA:10216"/>
        <dbReference type="Rhea" id="RHEA-COMP:11321"/>
        <dbReference type="Rhea" id="RHEA-COMP:11322"/>
        <dbReference type="ChEBI" id="CHEBI:15378"/>
        <dbReference type="ChEBI" id="CHEBI:30616"/>
        <dbReference type="ChEBI" id="CHEBI:43176"/>
        <dbReference type="ChEBI" id="CHEBI:68546"/>
        <dbReference type="ChEBI" id="CHEBI:456216"/>
        <dbReference type="EC" id="2.7.11.23"/>
    </reaction>
</comment>
<proteinExistence type="inferred from homology"/>
<organism evidence="15 16">
    <name type="scientific">Botryobasidium botryosum (strain FD-172 SS1)</name>
    <dbReference type="NCBI Taxonomy" id="930990"/>
    <lineage>
        <taxon>Eukaryota</taxon>
        <taxon>Fungi</taxon>
        <taxon>Dikarya</taxon>
        <taxon>Basidiomycota</taxon>
        <taxon>Agaricomycotina</taxon>
        <taxon>Agaricomycetes</taxon>
        <taxon>Cantharellales</taxon>
        <taxon>Botryobasidiaceae</taxon>
        <taxon>Botryobasidium</taxon>
    </lineage>
</organism>
<evidence type="ECO:0000256" key="2">
    <source>
        <dbReference type="ARBA" id="ARBA00006485"/>
    </source>
</evidence>
<dbReference type="Pfam" id="PF00069">
    <property type="entry name" value="Pkinase"/>
    <property type="match status" value="1"/>
</dbReference>
<dbReference type="InParanoid" id="A0A067N4S8"/>
<keyword evidence="7 12" id="KW-0067">ATP-binding</keyword>
<dbReference type="PANTHER" id="PTHR24056">
    <property type="entry name" value="CELL DIVISION PROTEIN KINASE"/>
    <property type="match status" value="1"/>
</dbReference>
<keyword evidence="16" id="KW-1185">Reference proteome</keyword>
<evidence type="ECO:0000256" key="11">
    <source>
        <dbReference type="ARBA" id="ARBA00049280"/>
    </source>
</evidence>
<keyword evidence="3 13" id="KW-0723">Serine/threonine-protein kinase</keyword>
<dbReference type="GO" id="GO:0004693">
    <property type="term" value="F:cyclin-dependent protein serine/threonine kinase activity"/>
    <property type="evidence" value="ECO:0007669"/>
    <property type="project" value="UniProtKB-EC"/>
</dbReference>
<evidence type="ECO:0000256" key="7">
    <source>
        <dbReference type="ARBA" id="ARBA00022840"/>
    </source>
</evidence>
<dbReference type="InterPro" id="IPR017441">
    <property type="entry name" value="Protein_kinase_ATP_BS"/>
</dbReference>
<dbReference type="InterPro" id="IPR008271">
    <property type="entry name" value="Ser/Thr_kinase_AS"/>
</dbReference>
<protein>
    <recommendedName>
        <fullName evidence="14">Protein kinase domain-containing protein</fullName>
    </recommendedName>
</protein>
<evidence type="ECO:0000256" key="5">
    <source>
        <dbReference type="ARBA" id="ARBA00022741"/>
    </source>
</evidence>
<dbReference type="GO" id="GO:0008353">
    <property type="term" value="F:RNA polymerase II CTD heptapeptide repeat kinase activity"/>
    <property type="evidence" value="ECO:0007669"/>
    <property type="project" value="UniProtKB-EC"/>
</dbReference>
<dbReference type="PROSITE" id="PS00108">
    <property type="entry name" value="PROTEIN_KINASE_ST"/>
    <property type="match status" value="1"/>
</dbReference>
<dbReference type="STRING" id="930990.A0A067N4S8"/>
<name>A0A067N4S8_BOTB1</name>
<evidence type="ECO:0000256" key="13">
    <source>
        <dbReference type="RuleBase" id="RU000304"/>
    </source>
</evidence>
<dbReference type="Gene3D" id="1.10.510.10">
    <property type="entry name" value="Transferase(Phosphotransferase) domain 1"/>
    <property type="match status" value="1"/>
</dbReference>
<gene>
    <name evidence="15" type="ORF">BOTBODRAFT_103467</name>
</gene>
<dbReference type="PROSITE" id="PS00107">
    <property type="entry name" value="PROTEIN_KINASE_ATP"/>
    <property type="match status" value="1"/>
</dbReference>
<accession>A0A067N4S8</accession>
<evidence type="ECO:0000256" key="8">
    <source>
        <dbReference type="ARBA" id="ARBA00023242"/>
    </source>
</evidence>
<evidence type="ECO:0000313" key="16">
    <source>
        <dbReference type="Proteomes" id="UP000027195"/>
    </source>
</evidence>
<keyword evidence="5 12" id="KW-0547">Nucleotide-binding</keyword>
<evidence type="ECO:0000256" key="3">
    <source>
        <dbReference type="ARBA" id="ARBA00022527"/>
    </source>
</evidence>
<dbReference type="EMBL" id="KL198020">
    <property type="protein sequence ID" value="KDQ18771.1"/>
    <property type="molecule type" value="Genomic_DNA"/>
</dbReference>
<dbReference type="SUPFAM" id="SSF56112">
    <property type="entry name" value="Protein kinase-like (PK-like)"/>
    <property type="match status" value="1"/>
</dbReference>
<feature type="binding site" evidence="12">
    <location>
        <position position="45"/>
    </location>
    <ligand>
        <name>ATP</name>
        <dbReference type="ChEBI" id="CHEBI:30616"/>
    </ligand>
</feature>
<comment type="catalytic activity">
    <reaction evidence="9">
        <text>L-threonyl-[protein] + ATP = O-phospho-L-threonyl-[protein] + ADP + H(+)</text>
        <dbReference type="Rhea" id="RHEA:46608"/>
        <dbReference type="Rhea" id="RHEA-COMP:11060"/>
        <dbReference type="Rhea" id="RHEA-COMP:11605"/>
        <dbReference type="ChEBI" id="CHEBI:15378"/>
        <dbReference type="ChEBI" id="CHEBI:30013"/>
        <dbReference type="ChEBI" id="CHEBI:30616"/>
        <dbReference type="ChEBI" id="CHEBI:61977"/>
        <dbReference type="ChEBI" id="CHEBI:456216"/>
        <dbReference type="EC" id="2.7.11.22"/>
    </reaction>
</comment>
<dbReference type="FunFam" id="1.10.510.10:FF:000415">
    <property type="entry name" value="CMGC/CDK/CRK7 protein kinase, variant"/>
    <property type="match status" value="1"/>
</dbReference>
<dbReference type="InterPro" id="IPR050108">
    <property type="entry name" value="CDK"/>
</dbReference>
<evidence type="ECO:0000256" key="12">
    <source>
        <dbReference type="PROSITE-ProRule" id="PRU10141"/>
    </source>
</evidence>
<keyword evidence="6" id="KW-0418">Kinase</keyword>
<dbReference type="AlphaFoldDB" id="A0A067N4S8"/>
<dbReference type="SMART" id="SM00220">
    <property type="entry name" value="S_TKc"/>
    <property type="match status" value="1"/>
</dbReference>
<reference evidence="16" key="1">
    <citation type="journal article" date="2014" name="Proc. Natl. Acad. Sci. U.S.A.">
        <title>Extensive sampling of basidiomycete genomes demonstrates inadequacy of the white-rot/brown-rot paradigm for wood decay fungi.</title>
        <authorList>
            <person name="Riley R."/>
            <person name="Salamov A.A."/>
            <person name="Brown D.W."/>
            <person name="Nagy L.G."/>
            <person name="Floudas D."/>
            <person name="Held B.W."/>
            <person name="Levasseur A."/>
            <person name="Lombard V."/>
            <person name="Morin E."/>
            <person name="Otillar R."/>
            <person name="Lindquist E.A."/>
            <person name="Sun H."/>
            <person name="LaButti K.M."/>
            <person name="Schmutz J."/>
            <person name="Jabbour D."/>
            <person name="Luo H."/>
            <person name="Baker S.E."/>
            <person name="Pisabarro A.G."/>
            <person name="Walton J.D."/>
            <person name="Blanchette R.A."/>
            <person name="Henrissat B."/>
            <person name="Martin F."/>
            <person name="Cullen D."/>
            <person name="Hibbett D.S."/>
            <person name="Grigoriev I.V."/>
        </authorList>
    </citation>
    <scope>NUCLEOTIDE SEQUENCE [LARGE SCALE GENOMIC DNA]</scope>
    <source>
        <strain evidence="16">FD-172 SS1</strain>
    </source>
</reference>
<evidence type="ECO:0000256" key="9">
    <source>
        <dbReference type="ARBA" id="ARBA00047811"/>
    </source>
</evidence>
<dbReference type="GO" id="GO:0005634">
    <property type="term" value="C:nucleus"/>
    <property type="evidence" value="ECO:0007669"/>
    <property type="project" value="UniProtKB-SubCell"/>
</dbReference>
<evidence type="ECO:0000256" key="1">
    <source>
        <dbReference type="ARBA" id="ARBA00004123"/>
    </source>
</evidence>
<comment type="similarity">
    <text evidence="2">Belongs to the protein kinase superfamily. CMGC Ser/Thr protein kinase family. CDC2/CDKX subfamily.</text>
</comment>
<keyword evidence="8" id="KW-0539">Nucleus</keyword>
<comment type="subcellular location">
    <subcellularLocation>
        <location evidence="1">Nucleus</location>
    </subcellularLocation>
</comment>
<dbReference type="FunFam" id="3.30.200.20:FF:000124">
    <property type="entry name" value="Cyclin-dependent kinase 4"/>
    <property type="match status" value="1"/>
</dbReference>
<dbReference type="OrthoDB" id="28397at2759"/>
<keyword evidence="4" id="KW-0808">Transferase</keyword>
<comment type="catalytic activity">
    <reaction evidence="10">
        <text>L-seryl-[protein] + ATP = O-phospho-L-seryl-[protein] + ADP + H(+)</text>
        <dbReference type="Rhea" id="RHEA:17989"/>
        <dbReference type="Rhea" id="RHEA-COMP:9863"/>
        <dbReference type="Rhea" id="RHEA-COMP:11604"/>
        <dbReference type="ChEBI" id="CHEBI:15378"/>
        <dbReference type="ChEBI" id="CHEBI:29999"/>
        <dbReference type="ChEBI" id="CHEBI:30616"/>
        <dbReference type="ChEBI" id="CHEBI:83421"/>
        <dbReference type="ChEBI" id="CHEBI:456216"/>
        <dbReference type="EC" id="2.7.11.22"/>
    </reaction>
</comment>
<sequence length="451" mass="51042">MYGGRQFVGTAQLQEYEMLDKLGEGTFGEVHKALHVASGKMVALKRILMHNEKEGFPITALREIKILKKLQHPNVVTLTAMIVSRSAATLKSSIYMVFPYMDHDLSGLLENKSNHLAPSQIKLYMKQLCEGVSYLHRNKILHRDLKSANLLISNEGVLQIADFGLARPVSQINVTPRAVGTEWKGGRRDAEYTNCVVTRWYRAPELLLGETRYGGAIDLWSVGCIFGEMFVRKPIFMGTSDVDQLEKIFDTCGSPNNENFPGWNQLPGSEGIKEWKRKERKVKLFTEHLQLPADTADFLDKLLTLDPCRRMTALEALDHDYFWTDPMPADPKTWGFLVFPSPSFRRYPVFYPLPPRNLTYTFCLSPLNYANLYLSSSANRLFDYQGSGNTLHRTSTTTGGNQLQVPRPVLKTRCLPSRMGPGRCALRLVLGDLGHPLCRRMLDNLTQATRP</sequence>
<dbReference type="Gene3D" id="3.30.200.20">
    <property type="entry name" value="Phosphorylase Kinase, domain 1"/>
    <property type="match status" value="1"/>
</dbReference>
<evidence type="ECO:0000256" key="10">
    <source>
        <dbReference type="ARBA" id="ARBA00048367"/>
    </source>
</evidence>
<dbReference type="GO" id="GO:0005524">
    <property type="term" value="F:ATP binding"/>
    <property type="evidence" value="ECO:0007669"/>
    <property type="project" value="UniProtKB-UniRule"/>
</dbReference>
<evidence type="ECO:0000256" key="6">
    <source>
        <dbReference type="ARBA" id="ARBA00022777"/>
    </source>
</evidence>
<dbReference type="PANTHER" id="PTHR24056:SF233">
    <property type="entry name" value="CYCLIN-DEPENDENT KINASE 9"/>
    <property type="match status" value="1"/>
</dbReference>
<dbReference type="InterPro" id="IPR011009">
    <property type="entry name" value="Kinase-like_dom_sf"/>
</dbReference>
<evidence type="ECO:0000313" key="15">
    <source>
        <dbReference type="EMBL" id="KDQ18771.1"/>
    </source>
</evidence>